<keyword evidence="1" id="KW-0175">Coiled coil</keyword>
<dbReference type="KEGG" id="sulg:FJR48_05500"/>
<dbReference type="RefSeq" id="WP_152307153.1">
    <property type="nucleotide sequence ID" value="NZ_CP043617.1"/>
</dbReference>
<evidence type="ECO:0000313" key="2">
    <source>
        <dbReference type="EMBL" id="QFR49210.1"/>
    </source>
</evidence>
<reference evidence="2 3" key="1">
    <citation type="submission" date="2019-09" db="EMBL/GenBank/DDBJ databases">
        <title>Sulfurimonas gotlandica sp. nov., a chemoautotrophic and psychrotolerant epsilonproteobacterium isolated from a pelagic redoxcline, and an emended description of the genus Sulfurimonas.</title>
        <authorList>
            <person name="Wang S."/>
            <person name="Jiang L."/>
            <person name="Shao S."/>
        </authorList>
    </citation>
    <scope>NUCLEOTIDE SEQUENCE [LARGE SCALE GENOMIC DNA]</scope>
    <source>
        <strain evidence="2 3">GYSZ_1</strain>
    </source>
</reference>
<evidence type="ECO:0000256" key="1">
    <source>
        <dbReference type="SAM" id="Coils"/>
    </source>
</evidence>
<proteinExistence type="predicted"/>
<dbReference type="OrthoDB" id="5334855at2"/>
<keyword evidence="3" id="KW-1185">Reference proteome</keyword>
<gene>
    <name evidence="2" type="ORF">FJR48_05500</name>
</gene>
<dbReference type="Proteomes" id="UP000326944">
    <property type="component" value="Chromosome"/>
</dbReference>
<accession>A0A5P8P0S8</accession>
<sequence>MKYIFLFIIFTMFLYSDEIKRMELIVDDITKLRTELENCRKNSLQIKNLEKQLEKYKKLLISKDKEIKSKKYIVRYKEKIKVKECKVNTMDKPNKFPKLILKDKYKN</sequence>
<feature type="coiled-coil region" evidence="1">
    <location>
        <begin position="22"/>
        <end position="66"/>
    </location>
</feature>
<evidence type="ECO:0000313" key="3">
    <source>
        <dbReference type="Proteomes" id="UP000326944"/>
    </source>
</evidence>
<organism evidence="2 3">
    <name type="scientific">Sulfurimonas lithotrophica</name>
    <dbReference type="NCBI Taxonomy" id="2590022"/>
    <lineage>
        <taxon>Bacteria</taxon>
        <taxon>Pseudomonadati</taxon>
        <taxon>Campylobacterota</taxon>
        <taxon>Epsilonproteobacteria</taxon>
        <taxon>Campylobacterales</taxon>
        <taxon>Sulfurimonadaceae</taxon>
        <taxon>Sulfurimonas</taxon>
    </lineage>
</organism>
<dbReference type="EMBL" id="CP043617">
    <property type="protein sequence ID" value="QFR49210.1"/>
    <property type="molecule type" value="Genomic_DNA"/>
</dbReference>
<name>A0A5P8P0S8_9BACT</name>
<dbReference type="AlphaFoldDB" id="A0A5P8P0S8"/>
<protein>
    <submittedName>
        <fullName evidence="2">Uncharacterized protein</fullName>
    </submittedName>
</protein>